<protein>
    <submittedName>
        <fullName evidence="1">Uncharacterized protein</fullName>
    </submittedName>
</protein>
<proteinExistence type="predicted"/>
<evidence type="ECO:0000313" key="2">
    <source>
        <dbReference type="Proteomes" id="UP000503447"/>
    </source>
</evidence>
<keyword evidence="2" id="KW-1185">Reference proteome</keyword>
<organism evidence="1 2">
    <name type="scientific">Frigoriglobus tundricola</name>
    <dbReference type="NCBI Taxonomy" id="2774151"/>
    <lineage>
        <taxon>Bacteria</taxon>
        <taxon>Pseudomonadati</taxon>
        <taxon>Planctomycetota</taxon>
        <taxon>Planctomycetia</taxon>
        <taxon>Gemmatales</taxon>
        <taxon>Gemmataceae</taxon>
        <taxon>Frigoriglobus</taxon>
    </lineage>
</organism>
<sequence length="61" mass="6481">MPKPSVLLAAVLLAAGLGYLAYDPSAARSAADWVRRQVGQTPRLKDVGSPNYMPVTPAKGW</sequence>
<dbReference type="RefSeq" id="WP_171474664.1">
    <property type="nucleotide sequence ID" value="NZ_CP053452.2"/>
</dbReference>
<reference evidence="2" key="1">
    <citation type="submission" date="2020-05" db="EMBL/GenBank/DDBJ databases">
        <title>Frigoriglobus tundricola gen. nov., sp. nov., a psychrotolerant cellulolytic planctomycete of the family Gemmataceae with two divergent copies of 16S rRNA gene.</title>
        <authorList>
            <person name="Kulichevskaya I.S."/>
            <person name="Ivanova A.A."/>
            <person name="Naumoff D.G."/>
            <person name="Beletsky A.V."/>
            <person name="Rijpstra W.I.C."/>
            <person name="Sinninghe Damste J.S."/>
            <person name="Mardanov A.V."/>
            <person name="Ravin N.V."/>
            <person name="Dedysh S.N."/>
        </authorList>
    </citation>
    <scope>NUCLEOTIDE SEQUENCE [LARGE SCALE GENOMIC DNA]</scope>
    <source>
        <strain evidence="2">PL17</strain>
    </source>
</reference>
<dbReference type="Proteomes" id="UP000503447">
    <property type="component" value="Chromosome"/>
</dbReference>
<gene>
    <name evidence="1" type="ORF">FTUN_7374</name>
</gene>
<accession>A0A6M5Z2U1</accession>
<name>A0A6M5Z2U1_9BACT</name>
<dbReference type="AlphaFoldDB" id="A0A6M5Z2U1"/>
<evidence type="ECO:0000313" key="1">
    <source>
        <dbReference type="EMBL" id="QJW99751.1"/>
    </source>
</evidence>
<dbReference type="KEGG" id="ftj:FTUN_7374"/>
<dbReference type="EMBL" id="CP053452">
    <property type="protein sequence ID" value="QJW99751.1"/>
    <property type="molecule type" value="Genomic_DNA"/>
</dbReference>